<evidence type="ECO:0000256" key="1">
    <source>
        <dbReference type="SAM" id="MobiDB-lite"/>
    </source>
</evidence>
<evidence type="ECO:0000313" key="2">
    <source>
        <dbReference type="EMBL" id="BAD69378.1"/>
    </source>
</evidence>
<gene>
    <name evidence="2" type="primary">B1026E06.1</name>
</gene>
<evidence type="ECO:0000313" key="3">
    <source>
        <dbReference type="Proteomes" id="UP000000763"/>
    </source>
</evidence>
<dbReference type="AlphaFoldDB" id="Q5VME7"/>
<feature type="compositionally biased region" description="Basic and acidic residues" evidence="1">
    <location>
        <begin position="1"/>
        <end position="10"/>
    </location>
</feature>
<feature type="compositionally biased region" description="Gly residues" evidence="1">
    <location>
        <begin position="50"/>
        <end position="60"/>
    </location>
</feature>
<feature type="compositionally biased region" description="Basic and acidic residues" evidence="1">
    <location>
        <begin position="97"/>
        <end position="115"/>
    </location>
</feature>
<protein>
    <submittedName>
        <fullName evidence="2">Uncharacterized protein</fullName>
    </submittedName>
</protein>
<dbReference type="EMBL" id="AP006860">
    <property type="protein sequence ID" value="BAD69378.1"/>
    <property type="molecule type" value="Genomic_DNA"/>
</dbReference>
<sequence>MKRGQDRTADQRMQWLPSPATASATQCLPPPHAKSEPGRELDERERRGGEGGGEDGGGLGVVPMAGGGEERSCDGSEGGAIAADRLESLPEPPPPIHQREGKGEREWKRKNKEKE</sequence>
<accession>Q5VME7</accession>
<organism evidence="2 3">
    <name type="scientific">Oryza sativa subsp. japonica</name>
    <name type="common">Rice</name>
    <dbReference type="NCBI Taxonomy" id="39947"/>
    <lineage>
        <taxon>Eukaryota</taxon>
        <taxon>Viridiplantae</taxon>
        <taxon>Streptophyta</taxon>
        <taxon>Embryophyta</taxon>
        <taxon>Tracheophyta</taxon>
        <taxon>Spermatophyta</taxon>
        <taxon>Magnoliopsida</taxon>
        <taxon>Liliopsida</taxon>
        <taxon>Poales</taxon>
        <taxon>Poaceae</taxon>
        <taxon>BOP clade</taxon>
        <taxon>Oryzoideae</taxon>
        <taxon>Oryzeae</taxon>
        <taxon>Oryzinae</taxon>
        <taxon>Oryza</taxon>
        <taxon>Oryza sativa</taxon>
    </lineage>
</organism>
<feature type="compositionally biased region" description="Basic and acidic residues" evidence="1">
    <location>
        <begin position="33"/>
        <end position="49"/>
    </location>
</feature>
<dbReference type="Proteomes" id="UP000000763">
    <property type="component" value="Chromosome 6"/>
</dbReference>
<proteinExistence type="predicted"/>
<reference evidence="3" key="2">
    <citation type="journal article" date="2008" name="Nucleic Acids Res.">
        <title>The rice annotation project database (RAP-DB): 2008 update.</title>
        <authorList>
            <consortium name="The rice annotation project (RAP)"/>
        </authorList>
    </citation>
    <scope>GENOME REANNOTATION</scope>
    <source>
        <strain evidence="3">cv. Nipponbare</strain>
    </source>
</reference>
<name>Q5VME7_ORYSJ</name>
<feature type="region of interest" description="Disordered" evidence="1">
    <location>
        <begin position="1"/>
        <end position="115"/>
    </location>
</feature>
<reference evidence="3" key="1">
    <citation type="journal article" date="2005" name="Nature">
        <title>The map-based sequence of the rice genome.</title>
        <authorList>
            <consortium name="International rice genome sequencing project (IRGSP)"/>
            <person name="Matsumoto T."/>
            <person name="Wu J."/>
            <person name="Kanamori H."/>
            <person name="Katayose Y."/>
            <person name="Fujisawa M."/>
            <person name="Namiki N."/>
            <person name="Mizuno H."/>
            <person name="Yamamoto K."/>
            <person name="Antonio B.A."/>
            <person name="Baba T."/>
            <person name="Sakata K."/>
            <person name="Nagamura Y."/>
            <person name="Aoki H."/>
            <person name="Arikawa K."/>
            <person name="Arita K."/>
            <person name="Bito T."/>
            <person name="Chiden Y."/>
            <person name="Fujitsuka N."/>
            <person name="Fukunaka R."/>
            <person name="Hamada M."/>
            <person name="Harada C."/>
            <person name="Hayashi A."/>
            <person name="Hijishita S."/>
            <person name="Honda M."/>
            <person name="Hosokawa S."/>
            <person name="Ichikawa Y."/>
            <person name="Idonuma A."/>
            <person name="Iijima M."/>
            <person name="Ikeda M."/>
            <person name="Ikeno M."/>
            <person name="Ito K."/>
            <person name="Ito S."/>
            <person name="Ito T."/>
            <person name="Ito Y."/>
            <person name="Ito Y."/>
            <person name="Iwabuchi A."/>
            <person name="Kamiya K."/>
            <person name="Karasawa W."/>
            <person name="Kurita K."/>
            <person name="Katagiri S."/>
            <person name="Kikuta A."/>
            <person name="Kobayashi H."/>
            <person name="Kobayashi N."/>
            <person name="Machita K."/>
            <person name="Maehara T."/>
            <person name="Masukawa M."/>
            <person name="Mizubayashi T."/>
            <person name="Mukai Y."/>
            <person name="Nagasaki H."/>
            <person name="Nagata Y."/>
            <person name="Naito S."/>
            <person name="Nakashima M."/>
            <person name="Nakama Y."/>
            <person name="Nakamichi Y."/>
            <person name="Nakamura M."/>
            <person name="Meguro A."/>
            <person name="Negishi M."/>
            <person name="Ohta I."/>
            <person name="Ohta T."/>
            <person name="Okamoto M."/>
            <person name="Ono N."/>
            <person name="Saji S."/>
            <person name="Sakaguchi M."/>
            <person name="Sakai K."/>
            <person name="Shibata M."/>
            <person name="Shimokawa T."/>
            <person name="Song J."/>
            <person name="Takazaki Y."/>
            <person name="Terasawa K."/>
            <person name="Tsugane M."/>
            <person name="Tsuji K."/>
            <person name="Ueda S."/>
            <person name="Waki K."/>
            <person name="Yamagata H."/>
            <person name="Yamamoto M."/>
            <person name="Yamamoto S."/>
            <person name="Yamane H."/>
            <person name="Yoshiki S."/>
            <person name="Yoshihara R."/>
            <person name="Yukawa K."/>
            <person name="Zhong H."/>
            <person name="Yano M."/>
            <person name="Yuan Q."/>
            <person name="Ouyang S."/>
            <person name="Liu J."/>
            <person name="Jones K.M."/>
            <person name="Gansberger K."/>
            <person name="Moffat K."/>
            <person name="Hill J."/>
            <person name="Bera J."/>
            <person name="Fadrosh D."/>
            <person name="Jin S."/>
            <person name="Johri S."/>
            <person name="Kim M."/>
            <person name="Overton L."/>
            <person name="Reardon M."/>
            <person name="Tsitrin T."/>
            <person name="Vuong H."/>
            <person name="Weaver B."/>
            <person name="Ciecko A."/>
            <person name="Tallon L."/>
            <person name="Jackson J."/>
            <person name="Pai G."/>
            <person name="Aken S.V."/>
            <person name="Utterback T."/>
            <person name="Reidmuller S."/>
            <person name="Feldblyum T."/>
            <person name="Hsiao J."/>
            <person name="Zismann V."/>
            <person name="Iobst S."/>
            <person name="de Vazeille A.R."/>
            <person name="Buell C.R."/>
            <person name="Ying K."/>
            <person name="Li Y."/>
            <person name="Lu T."/>
            <person name="Huang Y."/>
            <person name="Zhao Q."/>
            <person name="Feng Q."/>
            <person name="Zhang L."/>
            <person name="Zhu J."/>
            <person name="Weng Q."/>
            <person name="Mu J."/>
            <person name="Lu Y."/>
            <person name="Fan D."/>
            <person name="Liu Y."/>
            <person name="Guan J."/>
            <person name="Zhang Y."/>
            <person name="Yu S."/>
            <person name="Liu X."/>
            <person name="Zhang Y."/>
            <person name="Hong G."/>
            <person name="Han B."/>
            <person name="Choisne N."/>
            <person name="Demange N."/>
            <person name="Orjeda G."/>
            <person name="Samain S."/>
            <person name="Cattolico L."/>
            <person name="Pelletier E."/>
            <person name="Couloux A."/>
            <person name="Segurens B."/>
            <person name="Wincker P."/>
            <person name="D'Hont A."/>
            <person name="Scarpelli C."/>
            <person name="Weissenbach J."/>
            <person name="Salanoubat M."/>
            <person name="Quetier F."/>
            <person name="Yu Y."/>
            <person name="Kim H.R."/>
            <person name="Rambo T."/>
            <person name="Currie J."/>
            <person name="Collura K."/>
            <person name="Luo M."/>
            <person name="Yang T."/>
            <person name="Ammiraju J.S.S."/>
            <person name="Engler F."/>
            <person name="Soderlund C."/>
            <person name="Wing R.A."/>
            <person name="Palmer L.E."/>
            <person name="de la Bastide M."/>
            <person name="Spiegel L."/>
            <person name="Nascimento L."/>
            <person name="Zutavern T."/>
            <person name="O'Shaughnessy A."/>
            <person name="Dike S."/>
            <person name="Dedhia N."/>
            <person name="Preston R."/>
            <person name="Balija V."/>
            <person name="McCombie W.R."/>
            <person name="Chow T."/>
            <person name="Chen H."/>
            <person name="Chung M."/>
            <person name="Chen C."/>
            <person name="Shaw J."/>
            <person name="Wu H."/>
            <person name="Hsiao K."/>
            <person name="Chao Y."/>
            <person name="Chu M."/>
            <person name="Cheng C."/>
            <person name="Hour A."/>
            <person name="Lee P."/>
            <person name="Lin S."/>
            <person name="Lin Y."/>
            <person name="Liou J."/>
            <person name="Liu S."/>
            <person name="Hsing Y."/>
            <person name="Raghuvanshi S."/>
            <person name="Mohanty A."/>
            <person name="Bharti A.K."/>
            <person name="Gaur A."/>
            <person name="Gupta V."/>
            <person name="Kumar D."/>
            <person name="Ravi V."/>
            <person name="Vij S."/>
            <person name="Kapur A."/>
            <person name="Khurana P."/>
            <person name="Khurana P."/>
            <person name="Khurana J.P."/>
            <person name="Tyagi A.K."/>
            <person name="Gaikwad K."/>
            <person name="Singh A."/>
            <person name="Dalal V."/>
            <person name="Srivastava S."/>
            <person name="Dixit A."/>
            <person name="Pal A.K."/>
            <person name="Ghazi I.A."/>
            <person name="Yadav M."/>
            <person name="Pandit A."/>
            <person name="Bhargava A."/>
            <person name="Sureshbabu K."/>
            <person name="Batra K."/>
            <person name="Sharma T.R."/>
            <person name="Mohapatra T."/>
            <person name="Singh N.K."/>
            <person name="Messing J."/>
            <person name="Nelson A.B."/>
            <person name="Fuks G."/>
            <person name="Kavchok S."/>
            <person name="Keizer G."/>
            <person name="Linton E."/>
            <person name="Llaca V."/>
            <person name="Song R."/>
            <person name="Tanyolac B."/>
            <person name="Young S."/>
            <person name="Ho-Il K."/>
            <person name="Hahn J.H."/>
            <person name="Sangsakoo G."/>
            <person name="Vanavichit A."/>
            <person name="de Mattos Luiz.A.T."/>
            <person name="Zimmer P.D."/>
            <person name="Malone G."/>
            <person name="Dellagostin O."/>
            <person name="de Oliveira A.C."/>
            <person name="Bevan M."/>
            <person name="Bancroft I."/>
            <person name="Minx P."/>
            <person name="Cordum H."/>
            <person name="Wilson R."/>
            <person name="Cheng Z."/>
            <person name="Jin W."/>
            <person name="Jiang J."/>
            <person name="Leong S.A."/>
            <person name="Iwama H."/>
            <person name="Gojobori T."/>
            <person name="Itoh T."/>
            <person name="Niimura Y."/>
            <person name="Fujii Y."/>
            <person name="Habara T."/>
            <person name="Sakai H."/>
            <person name="Sato Y."/>
            <person name="Wilson G."/>
            <person name="Kumar K."/>
            <person name="McCouch S."/>
            <person name="Juretic N."/>
            <person name="Hoen D."/>
            <person name="Wright S."/>
            <person name="Bruskiewich R."/>
            <person name="Bureau T."/>
            <person name="Miyao A."/>
            <person name="Hirochika H."/>
            <person name="Nishikawa T."/>
            <person name="Kadowaki K."/>
            <person name="Sugiura M."/>
            <person name="Burr B."/>
            <person name="Sasaki T."/>
        </authorList>
    </citation>
    <scope>NUCLEOTIDE SEQUENCE [LARGE SCALE GENOMIC DNA]</scope>
    <source>
        <strain evidence="3">cv. Nipponbare</strain>
    </source>
</reference>